<dbReference type="PROSITE" id="PS50102">
    <property type="entry name" value="RRM"/>
    <property type="match status" value="1"/>
</dbReference>
<dbReference type="GO" id="GO:0006369">
    <property type="term" value="P:termination of RNA polymerase II transcription"/>
    <property type="evidence" value="ECO:0007669"/>
    <property type="project" value="UniProtKB-ARBA"/>
</dbReference>
<dbReference type="InterPro" id="IPR035979">
    <property type="entry name" value="RBD_domain_sf"/>
</dbReference>
<dbReference type="EMBL" id="ML976981">
    <property type="protein sequence ID" value="KAF1961184.1"/>
    <property type="molecule type" value="Genomic_DNA"/>
</dbReference>
<keyword evidence="3" id="KW-0747">Spliceosome</keyword>
<accession>A0A6A5U936</accession>
<dbReference type="PROSITE" id="PS51391">
    <property type="entry name" value="CID"/>
    <property type="match status" value="1"/>
</dbReference>
<feature type="compositionally biased region" description="Basic and acidic residues" evidence="8">
    <location>
        <begin position="607"/>
        <end position="626"/>
    </location>
</feature>
<dbReference type="Pfam" id="PF04818">
    <property type="entry name" value="CID"/>
    <property type="match status" value="1"/>
</dbReference>
<dbReference type="GO" id="GO:0010629">
    <property type="term" value="P:negative regulation of gene expression"/>
    <property type="evidence" value="ECO:0007669"/>
    <property type="project" value="UniProtKB-ARBA"/>
</dbReference>
<keyword evidence="12" id="KW-1185">Reference proteome</keyword>
<evidence type="ECO:0000256" key="5">
    <source>
        <dbReference type="ARBA" id="ARBA00023187"/>
    </source>
</evidence>
<dbReference type="GO" id="GO:0031124">
    <property type="term" value="P:mRNA 3'-end processing"/>
    <property type="evidence" value="ECO:0007669"/>
    <property type="project" value="UniProtKB-ARBA"/>
</dbReference>
<dbReference type="SUPFAM" id="SSF48464">
    <property type="entry name" value="ENTH/VHS domain"/>
    <property type="match status" value="1"/>
</dbReference>
<evidence type="ECO:0000256" key="6">
    <source>
        <dbReference type="ARBA" id="ARBA00023242"/>
    </source>
</evidence>
<dbReference type="PANTHER" id="PTHR14089:SF2">
    <property type="entry name" value="PRE-MRNA-SPLICING FACTOR CWC2"/>
    <property type="match status" value="1"/>
</dbReference>
<feature type="domain" description="CID" evidence="10">
    <location>
        <begin position="1"/>
        <end position="153"/>
    </location>
</feature>
<evidence type="ECO:0000256" key="3">
    <source>
        <dbReference type="ARBA" id="ARBA00022728"/>
    </source>
</evidence>
<feature type="domain" description="RRM" evidence="9">
    <location>
        <begin position="446"/>
        <end position="513"/>
    </location>
</feature>
<feature type="region of interest" description="Disordered" evidence="8">
    <location>
        <begin position="150"/>
        <end position="197"/>
    </location>
</feature>
<dbReference type="SUPFAM" id="SSF54928">
    <property type="entry name" value="RNA-binding domain, RBD"/>
    <property type="match status" value="1"/>
</dbReference>
<keyword evidence="3" id="KW-0507">mRNA processing</keyword>
<dbReference type="Proteomes" id="UP000800035">
    <property type="component" value="Unassembled WGS sequence"/>
</dbReference>
<dbReference type="Pfam" id="PF21380">
    <property type="entry name" value="Nrd1-Seb1_dom2"/>
    <property type="match status" value="1"/>
</dbReference>
<dbReference type="SMART" id="SM00582">
    <property type="entry name" value="RPR"/>
    <property type="match status" value="1"/>
</dbReference>
<keyword evidence="6" id="KW-0539">Nucleus</keyword>
<dbReference type="GO" id="GO:0036002">
    <property type="term" value="F:pre-mRNA binding"/>
    <property type="evidence" value="ECO:0007669"/>
    <property type="project" value="TreeGrafter"/>
</dbReference>
<name>A0A6A5U936_9PLEO</name>
<evidence type="ECO:0000256" key="2">
    <source>
        <dbReference type="ARBA" id="ARBA00022553"/>
    </source>
</evidence>
<dbReference type="PANTHER" id="PTHR14089">
    <property type="entry name" value="PRE-MRNA-SPLICING FACTOR RBM22"/>
    <property type="match status" value="1"/>
</dbReference>
<dbReference type="InterPro" id="IPR039171">
    <property type="entry name" value="Cwc2/Slt11"/>
</dbReference>
<dbReference type="FunFam" id="3.30.70.330:FF:000397">
    <property type="entry name" value="RNA binding protein Nrd1"/>
    <property type="match status" value="1"/>
</dbReference>
<dbReference type="GO" id="GO:0071006">
    <property type="term" value="C:U2-type catalytic step 1 spliceosome"/>
    <property type="evidence" value="ECO:0007669"/>
    <property type="project" value="TreeGrafter"/>
</dbReference>
<organism evidence="11 12">
    <name type="scientific">Byssothecium circinans</name>
    <dbReference type="NCBI Taxonomy" id="147558"/>
    <lineage>
        <taxon>Eukaryota</taxon>
        <taxon>Fungi</taxon>
        <taxon>Dikarya</taxon>
        <taxon>Ascomycota</taxon>
        <taxon>Pezizomycotina</taxon>
        <taxon>Dothideomycetes</taxon>
        <taxon>Pleosporomycetidae</taxon>
        <taxon>Pleosporales</taxon>
        <taxon>Massarineae</taxon>
        <taxon>Massarinaceae</taxon>
        <taxon>Byssothecium</taxon>
    </lineage>
</organism>
<dbReference type="GO" id="GO:0071007">
    <property type="term" value="C:U2-type catalytic step 2 spliceosome"/>
    <property type="evidence" value="ECO:0007669"/>
    <property type="project" value="TreeGrafter"/>
</dbReference>
<dbReference type="Pfam" id="PF00076">
    <property type="entry name" value="RRM_1"/>
    <property type="match status" value="1"/>
</dbReference>
<evidence type="ECO:0000259" key="9">
    <source>
        <dbReference type="PROSITE" id="PS50102"/>
    </source>
</evidence>
<feature type="compositionally biased region" description="Basic residues" evidence="8">
    <location>
        <begin position="353"/>
        <end position="363"/>
    </location>
</feature>
<evidence type="ECO:0000256" key="7">
    <source>
        <dbReference type="PROSITE-ProRule" id="PRU00176"/>
    </source>
</evidence>
<dbReference type="Gene3D" id="1.25.40.90">
    <property type="match status" value="1"/>
</dbReference>
<evidence type="ECO:0000256" key="1">
    <source>
        <dbReference type="ARBA" id="ARBA00004123"/>
    </source>
</evidence>
<evidence type="ECO:0000259" key="10">
    <source>
        <dbReference type="PROSITE" id="PS51391"/>
    </source>
</evidence>
<keyword evidence="4 7" id="KW-0694">RNA-binding</keyword>
<evidence type="ECO:0000313" key="12">
    <source>
        <dbReference type="Proteomes" id="UP000800035"/>
    </source>
</evidence>
<evidence type="ECO:0000256" key="4">
    <source>
        <dbReference type="ARBA" id="ARBA00022884"/>
    </source>
</evidence>
<dbReference type="InterPro" id="IPR008942">
    <property type="entry name" value="ENTH_VHS"/>
</dbReference>
<comment type="subcellular location">
    <subcellularLocation>
        <location evidence="1">Nucleus</location>
    </subcellularLocation>
</comment>
<feature type="compositionally biased region" description="Basic and acidic residues" evidence="8">
    <location>
        <begin position="387"/>
        <end position="396"/>
    </location>
</feature>
<feature type="compositionally biased region" description="Gly residues" evidence="8">
    <location>
        <begin position="593"/>
        <end position="605"/>
    </location>
</feature>
<keyword evidence="5" id="KW-0508">mRNA splicing</keyword>
<dbReference type="FunFam" id="1.25.40.90:FF:000026">
    <property type="entry name" value="RNA binding protein Nrd1"/>
    <property type="match status" value="1"/>
</dbReference>
<dbReference type="CDD" id="cd16984">
    <property type="entry name" value="CID_Nrd1_like"/>
    <property type="match status" value="1"/>
</dbReference>
<keyword evidence="2" id="KW-0597">Phosphoprotein</keyword>
<protein>
    <submittedName>
        <fullName evidence="11">Uncharacterized protein</fullName>
    </submittedName>
</protein>
<evidence type="ECO:0000313" key="11">
    <source>
        <dbReference type="EMBL" id="KAF1961184.1"/>
    </source>
</evidence>
<dbReference type="OrthoDB" id="79367at2759"/>
<gene>
    <name evidence="11" type="ORF">CC80DRAFT_232392</name>
</gene>
<feature type="compositionally biased region" description="Basic and acidic residues" evidence="8">
    <location>
        <begin position="330"/>
        <end position="347"/>
    </location>
</feature>
<sequence>MAAVEEIGAQLQSLQALKPPGITKTKIQTITEKCIESVQSDAAVVEKIVQQFKNSPATHKLGVLYVLDSVARAWLDRARKTGQAVIKTAAPGTFASGVQKITDVLPGLINELVQFAPENHKEKISKLFDIWERGQTFPLDMLASFKQQLNSPKTSEKRFSTYPASPTDHPHADTPPGSPPKALSVQQGPGGPTNAYSVAPVSSAAPAQQDAGALVAALASLAQPSAQMNTMPAAPAGLSFPQGMVPPPPPGFVPPPPAPAANGQPAIPGLGNISELVTQIVQGMQTGAIPAAQGFQVLNALNTAQNSGLPVAPPQPVAASQPPVVTHNNQQDRYEQNGNRYRDRSRSPDFNGRHHSPMRRSPPHRRESPTYGVYDPNAGPQGNAMNRSDRGGERGRGRGRNRGGRNERNEYRQRSPPRRHSPAGNAPKFIDYDPTLPRDHIRVLSRTLFVGGAGGNESEIRNIFNRFGRVQTCIVAQEKRHAFVKMLTRPDAVAAKEGMDAISDAATLSKARQTRWGVGFGPRDCSNYDNGVSVIPISRLTDADRKWVVTAEHGGTGGRPLEGGMVIEEPDIEIGAGVSSKAISRRVTETGRGRGNFAGRGGRGGRGGHDNESRFRRVDYPPEPRHISPRPEPNVAVPPAIPGFGFQLPGMSGGF</sequence>
<dbReference type="GO" id="GO:0008380">
    <property type="term" value="P:RNA splicing"/>
    <property type="evidence" value="ECO:0007669"/>
    <property type="project" value="UniProtKB-KW"/>
</dbReference>
<dbReference type="InterPro" id="IPR048892">
    <property type="entry name" value="Nrd1_Seb1_dom2"/>
</dbReference>
<dbReference type="InterPro" id="IPR006569">
    <property type="entry name" value="CID_dom"/>
</dbReference>
<proteinExistence type="predicted"/>
<feature type="compositionally biased region" description="Basic and acidic residues" evidence="8">
    <location>
        <begin position="404"/>
        <end position="413"/>
    </location>
</feature>
<dbReference type="InterPro" id="IPR000504">
    <property type="entry name" value="RRM_dom"/>
</dbReference>
<dbReference type="InterPro" id="IPR012677">
    <property type="entry name" value="Nucleotide-bd_a/b_plait_sf"/>
</dbReference>
<feature type="region of interest" description="Disordered" evidence="8">
    <location>
        <begin position="309"/>
        <end position="433"/>
    </location>
</feature>
<dbReference type="GO" id="GO:0031126">
    <property type="term" value="P:sno(s)RNA 3'-end processing"/>
    <property type="evidence" value="ECO:0007669"/>
    <property type="project" value="UniProtKB-ARBA"/>
</dbReference>
<dbReference type="Gene3D" id="3.30.70.330">
    <property type="match status" value="1"/>
</dbReference>
<reference evidence="11" key="1">
    <citation type="journal article" date="2020" name="Stud. Mycol.">
        <title>101 Dothideomycetes genomes: a test case for predicting lifestyles and emergence of pathogens.</title>
        <authorList>
            <person name="Haridas S."/>
            <person name="Albert R."/>
            <person name="Binder M."/>
            <person name="Bloem J."/>
            <person name="Labutti K."/>
            <person name="Salamov A."/>
            <person name="Andreopoulos B."/>
            <person name="Baker S."/>
            <person name="Barry K."/>
            <person name="Bills G."/>
            <person name="Bluhm B."/>
            <person name="Cannon C."/>
            <person name="Castanera R."/>
            <person name="Culley D."/>
            <person name="Daum C."/>
            <person name="Ezra D."/>
            <person name="Gonzalez J."/>
            <person name="Henrissat B."/>
            <person name="Kuo A."/>
            <person name="Liang C."/>
            <person name="Lipzen A."/>
            <person name="Lutzoni F."/>
            <person name="Magnuson J."/>
            <person name="Mondo S."/>
            <person name="Nolan M."/>
            <person name="Ohm R."/>
            <person name="Pangilinan J."/>
            <person name="Park H.-J."/>
            <person name="Ramirez L."/>
            <person name="Alfaro M."/>
            <person name="Sun H."/>
            <person name="Tritt A."/>
            <person name="Yoshinaga Y."/>
            <person name="Zwiers L.-H."/>
            <person name="Turgeon B."/>
            <person name="Goodwin S."/>
            <person name="Spatafora J."/>
            <person name="Crous P."/>
            <person name="Grigoriev I."/>
        </authorList>
    </citation>
    <scope>NUCLEOTIDE SEQUENCE</scope>
    <source>
        <strain evidence="11">CBS 675.92</strain>
    </source>
</reference>
<feature type="region of interest" description="Disordered" evidence="8">
    <location>
        <begin position="591"/>
        <end position="638"/>
    </location>
</feature>
<dbReference type="GO" id="GO:0000974">
    <property type="term" value="C:Prp19 complex"/>
    <property type="evidence" value="ECO:0007669"/>
    <property type="project" value="TreeGrafter"/>
</dbReference>
<dbReference type="AlphaFoldDB" id="A0A6A5U936"/>
<evidence type="ECO:0000256" key="8">
    <source>
        <dbReference type="SAM" id="MobiDB-lite"/>
    </source>
</evidence>
<dbReference type="GO" id="GO:0017070">
    <property type="term" value="F:U6 snRNA binding"/>
    <property type="evidence" value="ECO:0007669"/>
    <property type="project" value="TreeGrafter"/>
</dbReference>